<organism evidence="2 4">
    <name type="scientific">Ardenticatena maritima</name>
    <dbReference type="NCBI Taxonomy" id="872965"/>
    <lineage>
        <taxon>Bacteria</taxon>
        <taxon>Bacillati</taxon>
        <taxon>Chloroflexota</taxon>
        <taxon>Ardenticatenia</taxon>
        <taxon>Ardenticatenales</taxon>
        <taxon>Ardenticatenaceae</taxon>
        <taxon>Ardenticatena</taxon>
    </lineage>
</organism>
<protein>
    <recommendedName>
        <fullName evidence="1">PPM-type phosphatase domain-containing protein</fullName>
    </recommendedName>
</protein>
<name>A0A0M8K966_9CHLR</name>
<evidence type="ECO:0000313" key="4">
    <source>
        <dbReference type="Proteomes" id="UP000037784"/>
    </source>
</evidence>
<evidence type="ECO:0000259" key="1">
    <source>
        <dbReference type="SMART" id="SM00331"/>
    </source>
</evidence>
<reference evidence="4" key="3">
    <citation type="submission" date="2015-08" db="EMBL/GenBank/DDBJ databases">
        <title>Draft Genome Sequence of a Heterotrophic Facultative Anaerobic Bacterium Ardenticatena maritima Strain 110S.</title>
        <authorList>
            <person name="Kawaichi S."/>
            <person name="Yoshida T."/>
            <person name="Sako Y."/>
            <person name="Nakamura R."/>
        </authorList>
    </citation>
    <scope>NUCLEOTIDE SEQUENCE [LARGE SCALE GENOMIC DNA]</scope>
    <source>
        <strain evidence="4">110S</strain>
    </source>
</reference>
<dbReference type="EMBL" id="LGKN01000006">
    <property type="protein sequence ID" value="KPL87248.1"/>
    <property type="molecule type" value="Genomic_DNA"/>
</dbReference>
<evidence type="ECO:0000313" key="2">
    <source>
        <dbReference type="EMBL" id="GAP64373.1"/>
    </source>
</evidence>
<dbReference type="RefSeq" id="WP_054494063.1">
    <property type="nucleotide sequence ID" value="NZ_BBZA01000245.1"/>
</dbReference>
<dbReference type="InterPro" id="IPR001932">
    <property type="entry name" value="PPM-type_phosphatase-like_dom"/>
</dbReference>
<dbReference type="Pfam" id="PF07228">
    <property type="entry name" value="SpoIIE"/>
    <property type="match status" value="1"/>
</dbReference>
<dbReference type="SMART" id="SM00331">
    <property type="entry name" value="PP2C_SIG"/>
    <property type="match status" value="1"/>
</dbReference>
<dbReference type="InterPro" id="IPR039248">
    <property type="entry name" value="Ptase_RsbX"/>
</dbReference>
<dbReference type="InterPro" id="IPR036457">
    <property type="entry name" value="PPM-type-like_dom_sf"/>
</dbReference>
<evidence type="ECO:0000313" key="3">
    <source>
        <dbReference type="EMBL" id="KPL87248.1"/>
    </source>
</evidence>
<gene>
    <name evidence="2" type="ORF">ARMA_2796</name>
    <name evidence="3" type="ORF">SE16_12130</name>
</gene>
<sequence length="243" mass="26284">MLVDAAAAKIGKYASRESGDTLEMIERPHGGLSFVLVDGQRSGRSAKAISNLVARKVVALLAEGARDGVAARAAHDYLYTSRKGKVRADLQIISIDFESDTLVLTRNTETPALLVQEETFTWLDEASTPIGLYRKTRPSITELPLRPNLAVICFTDGVLEAGGKQFSTDAIANELRGLFTAHNGWPGAERVANHLLDRALALDGGFPKDDLSVMTMALLPRNGAPDIRRLKVQFPVPPPGARK</sequence>
<evidence type="ECO:0000313" key="5">
    <source>
        <dbReference type="Proteomes" id="UP000050502"/>
    </source>
</evidence>
<keyword evidence="4" id="KW-1185">Reference proteome</keyword>
<reference evidence="3 5" key="2">
    <citation type="submission" date="2015-07" db="EMBL/GenBank/DDBJ databases">
        <title>Whole genome sequence of Ardenticatena maritima DSM 23922.</title>
        <authorList>
            <person name="Hemp J."/>
            <person name="Ward L.M."/>
            <person name="Pace L.A."/>
            <person name="Fischer W.W."/>
        </authorList>
    </citation>
    <scope>NUCLEOTIDE SEQUENCE [LARGE SCALE GENOMIC DNA]</scope>
    <source>
        <strain evidence="3 5">110S</strain>
    </source>
</reference>
<accession>A0A0M8K966</accession>
<dbReference type="SUPFAM" id="SSF81606">
    <property type="entry name" value="PP2C-like"/>
    <property type="match status" value="1"/>
</dbReference>
<reference evidence="2 4" key="1">
    <citation type="journal article" date="2015" name="Genome Announc.">
        <title>Draft Genome Sequence of a Heterotrophic Facultative Anaerobic Thermophilic Bacterium, Ardenticatena maritima Strain 110ST.</title>
        <authorList>
            <person name="Kawaichi S."/>
            <person name="Yoshida T."/>
            <person name="Sako Y."/>
            <person name="Nakamura R."/>
        </authorList>
    </citation>
    <scope>NUCLEOTIDE SEQUENCE [LARGE SCALE GENOMIC DNA]</scope>
    <source>
        <strain evidence="2 4">110S</strain>
    </source>
</reference>
<feature type="domain" description="PPM-type phosphatase" evidence="1">
    <location>
        <begin position="2"/>
        <end position="218"/>
    </location>
</feature>
<dbReference type="PANTHER" id="PTHR35801:SF1">
    <property type="entry name" value="PHOSPHOSERINE PHOSPHATASE RSBX"/>
    <property type="match status" value="1"/>
</dbReference>
<dbReference type="Proteomes" id="UP000037784">
    <property type="component" value="Unassembled WGS sequence"/>
</dbReference>
<dbReference type="Proteomes" id="UP000050502">
    <property type="component" value="Unassembled WGS sequence"/>
</dbReference>
<dbReference type="Gene3D" id="3.60.40.10">
    <property type="entry name" value="PPM-type phosphatase domain"/>
    <property type="match status" value="1"/>
</dbReference>
<dbReference type="STRING" id="872965.SE16_12130"/>
<dbReference type="EMBL" id="BBZA01000245">
    <property type="protein sequence ID" value="GAP64373.1"/>
    <property type="molecule type" value="Genomic_DNA"/>
</dbReference>
<dbReference type="InParanoid" id="A0A0M8K966"/>
<comment type="caution">
    <text evidence="2">The sequence shown here is derived from an EMBL/GenBank/DDBJ whole genome shotgun (WGS) entry which is preliminary data.</text>
</comment>
<dbReference type="OrthoDB" id="9763774at2"/>
<dbReference type="AlphaFoldDB" id="A0A0M8K966"/>
<dbReference type="PANTHER" id="PTHR35801">
    <property type="entry name" value="PHOSPHOSERINE PHOSPHATASE RSBX"/>
    <property type="match status" value="1"/>
</dbReference>
<proteinExistence type="predicted"/>